<dbReference type="Proteomes" id="UP000298061">
    <property type="component" value="Unassembled WGS sequence"/>
</dbReference>
<dbReference type="AlphaFoldDB" id="A0A4Z0A6D6"/>
<evidence type="ECO:0000313" key="1">
    <source>
        <dbReference type="EMBL" id="TFY81811.1"/>
    </source>
</evidence>
<dbReference type="OrthoDB" id="3364175at2759"/>
<proteinExistence type="predicted"/>
<name>A0A4Z0A6D6_9AGAM</name>
<sequence>MQVYHARAALLRPFLFIRSGKTGEGDGQSDDTPDPDGKLYTFHVHAKTMCLIFCKRLLSILSLFQSQVLRAQLRWTTFVLHTYEAALMLAVAIIMDPHNPQNEELEEWIELAQSLLKDLGTYSTLSSNALEHIEVIRKRTAYVLSVTGPPTEPANYCTAANPFVTDPALQRIERATRVLSQPQPSMADLMGHELASDPFWSTLRPGVFAGHFPGIESLSGPINPQNLEHFLDSCLSMQSRLPPIFRF</sequence>
<evidence type="ECO:0000313" key="2">
    <source>
        <dbReference type="Proteomes" id="UP000298061"/>
    </source>
</evidence>
<organism evidence="1 2">
    <name type="scientific">Hericium alpestre</name>
    <dbReference type="NCBI Taxonomy" id="135208"/>
    <lineage>
        <taxon>Eukaryota</taxon>
        <taxon>Fungi</taxon>
        <taxon>Dikarya</taxon>
        <taxon>Basidiomycota</taxon>
        <taxon>Agaricomycotina</taxon>
        <taxon>Agaricomycetes</taxon>
        <taxon>Russulales</taxon>
        <taxon>Hericiaceae</taxon>
        <taxon>Hericium</taxon>
    </lineage>
</organism>
<accession>A0A4Z0A6D6</accession>
<comment type="caution">
    <text evidence="1">The sequence shown here is derived from an EMBL/GenBank/DDBJ whole genome shotgun (WGS) entry which is preliminary data.</text>
</comment>
<dbReference type="EMBL" id="SFCI01000171">
    <property type="protein sequence ID" value="TFY81811.1"/>
    <property type="molecule type" value="Genomic_DNA"/>
</dbReference>
<gene>
    <name evidence="1" type="ORF">EWM64_g2203</name>
</gene>
<evidence type="ECO:0008006" key="3">
    <source>
        <dbReference type="Google" id="ProtNLM"/>
    </source>
</evidence>
<reference evidence="1 2" key="1">
    <citation type="submission" date="2019-02" db="EMBL/GenBank/DDBJ databases">
        <title>Genome sequencing of the rare red list fungi Hericium alpestre (H. flagellum).</title>
        <authorList>
            <person name="Buettner E."/>
            <person name="Kellner H."/>
        </authorList>
    </citation>
    <scope>NUCLEOTIDE SEQUENCE [LARGE SCALE GENOMIC DNA]</scope>
    <source>
        <strain evidence="1 2">DSM 108284</strain>
    </source>
</reference>
<keyword evidence="2" id="KW-1185">Reference proteome</keyword>
<protein>
    <recommendedName>
        <fullName evidence="3">Transcription factor domain-containing protein</fullName>
    </recommendedName>
</protein>
<dbReference type="STRING" id="135208.A0A4Z0A6D6"/>
<dbReference type="CDD" id="cd12148">
    <property type="entry name" value="fungal_TF_MHR"/>
    <property type="match status" value="1"/>
</dbReference>